<dbReference type="EMBL" id="JBHSIS010000025">
    <property type="protein sequence ID" value="MFC4858973.1"/>
    <property type="molecule type" value="Genomic_DNA"/>
</dbReference>
<gene>
    <name evidence="1" type="ORF">ACFPCV_36210</name>
</gene>
<name>A0ABV9SDI4_9PSEU</name>
<protein>
    <submittedName>
        <fullName evidence="1">Uncharacterized protein</fullName>
    </submittedName>
</protein>
<keyword evidence="2" id="KW-1185">Reference proteome</keyword>
<sequence length="64" mass="7133">MAENGKTSTAAPLPTAQGRVVWCQGHALVREDARWVGVDDKGRPRSFTDADVHRRGWSLTRMAR</sequence>
<comment type="caution">
    <text evidence="1">The sequence shown here is derived from an EMBL/GenBank/DDBJ whole genome shotgun (WGS) entry which is preliminary data.</text>
</comment>
<reference evidence="2" key="1">
    <citation type="journal article" date="2019" name="Int. J. Syst. Evol. Microbiol.">
        <title>The Global Catalogue of Microorganisms (GCM) 10K type strain sequencing project: providing services to taxonomists for standard genome sequencing and annotation.</title>
        <authorList>
            <consortium name="The Broad Institute Genomics Platform"/>
            <consortium name="The Broad Institute Genome Sequencing Center for Infectious Disease"/>
            <person name="Wu L."/>
            <person name="Ma J."/>
        </authorList>
    </citation>
    <scope>NUCLEOTIDE SEQUENCE [LARGE SCALE GENOMIC DNA]</scope>
    <source>
        <strain evidence="2">ZS-22-S1</strain>
    </source>
</reference>
<proteinExistence type="predicted"/>
<dbReference type="RefSeq" id="WP_378061769.1">
    <property type="nucleotide sequence ID" value="NZ_JBHSIS010000025.1"/>
</dbReference>
<evidence type="ECO:0000313" key="1">
    <source>
        <dbReference type="EMBL" id="MFC4858973.1"/>
    </source>
</evidence>
<evidence type="ECO:0000313" key="2">
    <source>
        <dbReference type="Proteomes" id="UP001595859"/>
    </source>
</evidence>
<dbReference type="Proteomes" id="UP001595859">
    <property type="component" value="Unassembled WGS sequence"/>
</dbReference>
<accession>A0ABV9SDI4</accession>
<organism evidence="1 2">
    <name type="scientific">Actinophytocola glycyrrhizae</name>
    <dbReference type="NCBI Taxonomy" id="2044873"/>
    <lineage>
        <taxon>Bacteria</taxon>
        <taxon>Bacillati</taxon>
        <taxon>Actinomycetota</taxon>
        <taxon>Actinomycetes</taxon>
        <taxon>Pseudonocardiales</taxon>
        <taxon>Pseudonocardiaceae</taxon>
    </lineage>
</organism>